<sequence length="368" mass="37623">MTVLRLLRSLATGALVVGAAALPASAALPAATDTDDAAGGTTWALEPADEDGADDRVSLRHEIEDGASVSDFVVVTNFSAHDATFAVYASDGLVDDDGNFDLLPSETRPQDGGSWVEIGEVDGATPRDGGGIVLEAPASSSTVVPVEITVPAGATPGDHPAGIVAELVQGGDTSLQMSSRVGVRLHLRVAGDVLAEVTPAVEATYSPSWNPFAPGTVTVDYTVENTGNIRVGSGVAVTLDGPFGVGGGEAAGEHREVLPGQDADGSVEIEVWPLFLGRGEIVATPLAVGEDEVPATLQPSTVGFRVWTVPWSQLVLLALLVATPFLVVRARRRSAARIQARIDAAVAAASGEQTGAEEEADADAPAVR</sequence>
<evidence type="ECO:0000256" key="2">
    <source>
        <dbReference type="SAM" id="Phobius"/>
    </source>
</evidence>
<feature type="chain" id="PRO_5046697740" description="DUF916 domain-containing protein" evidence="3">
    <location>
        <begin position="27"/>
        <end position="368"/>
    </location>
</feature>
<keyword evidence="2" id="KW-0472">Membrane</keyword>
<proteinExistence type="predicted"/>
<reference evidence="4 5" key="1">
    <citation type="submission" date="2020-08" db="EMBL/GenBank/DDBJ databases">
        <title>A Genomic Blueprint of the Chicken Gut Microbiome.</title>
        <authorList>
            <person name="Gilroy R."/>
            <person name="Ravi A."/>
            <person name="Getino M."/>
            <person name="Pursley I."/>
            <person name="Horton D.L."/>
            <person name="Alikhan N.-F."/>
            <person name="Baker D."/>
            <person name="Gharbi K."/>
            <person name="Hall N."/>
            <person name="Watson M."/>
            <person name="Adriaenssens E.M."/>
            <person name="Foster-Nyarko E."/>
            <person name="Jarju S."/>
            <person name="Secka A."/>
            <person name="Antonio M."/>
            <person name="Oren A."/>
            <person name="Chaudhuri R."/>
            <person name="La Ragione R.M."/>
            <person name="Hildebrand F."/>
            <person name="Pallen M.J."/>
        </authorList>
    </citation>
    <scope>NUCLEOTIDE SEQUENCE [LARGE SCALE GENOMIC DNA]</scope>
    <source>
        <strain evidence="4 5">Sa1BUA1</strain>
    </source>
</reference>
<name>A0ABR8Z502_9MICO</name>
<feature type="region of interest" description="Disordered" evidence="1">
    <location>
        <begin position="30"/>
        <end position="54"/>
    </location>
</feature>
<evidence type="ECO:0000313" key="4">
    <source>
        <dbReference type="EMBL" id="MBD8063088.1"/>
    </source>
</evidence>
<feature type="transmembrane region" description="Helical" evidence="2">
    <location>
        <begin position="307"/>
        <end position="328"/>
    </location>
</feature>
<keyword evidence="5" id="KW-1185">Reference proteome</keyword>
<gene>
    <name evidence="4" type="ORF">H9624_12250</name>
</gene>
<organism evidence="4 5">
    <name type="scientific">Oceanitalea stevensii</name>
    <dbReference type="NCBI Taxonomy" id="2763072"/>
    <lineage>
        <taxon>Bacteria</taxon>
        <taxon>Bacillati</taxon>
        <taxon>Actinomycetota</taxon>
        <taxon>Actinomycetes</taxon>
        <taxon>Micrococcales</taxon>
        <taxon>Bogoriellaceae</taxon>
        <taxon>Georgenia</taxon>
    </lineage>
</organism>
<comment type="caution">
    <text evidence="4">The sequence shown here is derived from an EMBL/GenBank/DDBJ whole genome shotgun (WGS) entry which is preliminary data.</text>
</comment>
<keyword evidence="2" id="KW-1133">Transmembrane helix</keyword>
<evidence type="ECO:0000313" key="5">
    <source>
        <dbReference type="Proteomes" id="UP000661894"/>
    </source>
</evidence>
<feature type="signal peptide" evidence="3">
    <location>
        <begin position="1"/>
        <end position="26"/>
    </location>
</feature>
<accession>A0ABR8Z502</accession>
<protein>
    <recommendedName>
        <fullName evidence="6">DUF916 domain-containing protein</fullName>
    </recommendedName>
</protein>
<feature type="region of interest" description="Disordered" evidence="1">
    <location>
        <begin position="349"/>
        <end position="368"/>
    </location>
</feature>
<dbReference type="Proteomes" id="UP000661894">
    <property type="component" value="Unassembled WGS sequence"/>
</dbReference>
<keyword evidence="3" id="KW-0732">Signal</keyword>
<dbReference type="RefSeq" id="WP_251840187.1">
    <property type="nucleotide sequence ID" value="NZ_JACSPO010000007.1"/>
</dbReference>
<evidence type="ECO:0000256" key="1">
    <source>
        <dbReference type="SAM" id="MobiDB-lite"/>
    </source>
</evidence>
<dbReference type="EMBL" id="JACSPO010000007">
    <property type="protein sequence ID" value="MBD8063088.1"/>
    <property type="molecule type" value="Genomic_DNA"/>
</dbReference>
<evidence type="ECO:0000256" key="3">
    <source>
        <dbReference type="SAM" id="SignalP"/>
    </source>
</evidence>
<evidence type="ECO:0008006" key="6">
    <source>
        <dbReference type="Google" id="ProtNLM"/>
    </source>
</evidence>
<feature type="compositionally biased region" description="Low complexity" evidence="1">
    <location>
        <begin position="30"/>
        <end position="41"/>
    </location>
</feature>
<keyword evidence="2" id="KW-0812">Transmembrane</keyword>